<dbReference type="Proteomes" id="UP000309215">
    <property type="component" value="Unassembled WGS sequence"/>
</dbReference>
<name>A0A4U1III1_9BACT</name>
<dbReference type="OrthoDB" id="9763676at2"/>
<dbReference type="PANTHER" id="PTHR35370:SF1">
    <property type="entry name" value="TYPE VI SECRETION SYSTEM COMPONENT TSSF1"/>
    <property type="match status" value="1"/>
</dbReference>
<evidence type="ECO:0000313" key="2">
    <source>
        <dbReference type="Proteomes" id="UP000309215"/>
    </source>
</evidence>
<dbReference type="NCBIfam" id="TIGR03359">
    <property type="entry name" value="VI_chp_6"/>
    <property type="match status" value="1"/>
</dbReference>
<comment type="caution">
    <text evidence="1">The sequence shown here is derived from an EMBL/GenBank/DDBJ whole genome shotgun (WGS) entry which is preliminary data.</text>
</comment>
<accession>A0A4U1III1</accession>
<dbReference type="EMBL" id="SSMQ01000117">
    <property type="protein sequence ID" value="TKC93693.1"/>
    <property type="molecule type" value="Genomic_DNA"/>
</dbReference>
<dbReference type="PIRSF" id="PIRSF028304">
    <property type="entry name" value="UCP028304"/>
    <property type="match status" value="1"/>
</dbReference>
<dbReference type="RefSeq" id="WP_136936136.1">
    <property type="nucleotide sequence ID" value="NZ_SSMQ01000117.1"/>
</dbReference>
<dbReference type="InterPro" id="IPR010272">
    <property type="entry name" value="T6SS_TssF"/>
</dbReference>
<evidence type="ECO:0000313" key="1">
    <source>
        <dbReference type="EMBL" id="TKC93693.1"/>
    </source>
</evidence>
<dbReference type="PANTHER" id="PTHR35370">
    <property type="entry name" value="CYTOPLASMIC PROTEIN-RELATED-RELATED"/>
    <property type="match status" value="1"/>
</dbReference>
<proteinExistence type="predicted"/>
<reference evidence="1 2" key="1">
    <citation type="submission" date="2019-04" db="EMBL/GenBank/DDBJ databases">
        <authorList>
            <person name="Li Y."/>
            <person name="Wang J."/>
        </authorList>
    </citation>
    <scope>NUCLEOTIDE SEQUENCE [LARGE SCALE GENOMIC DNA]</scope>
    <source>
        <strain evidence="1 2">DSM 14668</strain>
    </source>
</reference>
<dbReference type="AlphaFoldDB" id="A0A4U1III1"/>
<dbReference type="Pfam" id="PF05947">
    <property type="entry name" value="T6SS_TssF"/>
    <property type="match status" value="1"/>
</dbReference>
<organism evidence="1 2">
    <name type="scientific">Polyangium fumosum</name>
    <dbReference type="NCBI Taxonomy" id="889272"/>
    <lineage>
        <taxon>Bacteria</taxon>
        <taxon>Pseudomonadati</taxon>
        <taxon>Myxococcota</taxon>
        <taxon>Polyangia</taxon>
        <taxon>Polyangiales</taxon>
        <taxon>Polyangiaceae</taxon>
        <taxon>Polyangium</taxon>
    </lineage>
</organism>
<protein>
    <submittedName>
        <fullName evidence="1">Type VI secretion system baseplate subunit TssF</fullName>
    </submittedName>
</protein>
<keyword evidence="2" id="KW-1185">Reference proteome</keyword>
<gene>
    <name evidence="1" type="primary">tssF</name>
    <name evidence="1" type="ORF">E8A74_49150</name>
</gene>
<sequence length="602" mass="66712">MSKGDPDREMLELYARELAYLRERGAEFAKDYPKIAARLGTSSQASSDPHVERLVEAFAFLSARLTRDIEAELPIYTTSLLGALYPQLACPVPAMAIAGFEIDPKEAKLGSGYTVEKHTPLFAASQSGPVCYFRTAFPVTLWPIEIVNAGMVPPENLDVPSWLLTNAAAALEIEISTGGVPLDKLGMRSLRFHITGGGMGAARLYDLLAAHAVQVLVVGENPSHDWTYGKIRPVGFEANEDVLPYPPHAHRGHRLVQEYFAFPEKFHFFDVDLPKLPPRKNAKILVLFDQKPPAGVAVRPTTLKLGCTPIINLFPRSAEPIRVDHTRPEYRLVADARRERTTEVHSITRVAATAPGEPKQIDYAPFFSFVHHRAGERPRAFWHARRVATGRKELPGTDLWLTFVDTDFKLARPPSETVYAGVLCTNRDLANEIAKDTQLSPERPVPARKIVCLTKPTPQRAAPMGGEALWRLVSNLSQNHLSITDGKTGVMALRESLRAYVFGDAPDAERQIDALLEVSSRVVTRRLGSDAWRGYCRGLEITLTLADEQFAGSSPVLLASILSRFFALQAHINAFTELVLKRASRAEVWKRWPPTAGERALL</sequence>